<protein>
    <recommendedName>
        <fullName evidence="3">Glycosyltransferase family 1 protein</fullName>
    </recommendedName>
</protein>
<dbReference type="RefSeq" id="WP_121120497.1">
    <property type="nucleotide sequence ID" value="NZ_CP158959.1"/>
</dbReference>
<dbReference type="AlphaFoldDB" id="A0A420W3H7"/>
<dbReference type="OrthoDB" id="3251881at2"/>
<dbReference type="EMBL" id="RBWS01000001">
    <property type="protein sequence ID" value="RKO73158.1"/>
    <property type="molecule type" value="Genomic_DNA"/>
</dbReference>
<dbReference type="Proteomes" id="UP000282423">
    <property type="component" value="Unassembled WGS sequence"/>
</dbReference>
<evidence type="ECO:0000313" key="2">
    <source>
        <dbReference type="Proteomes" id="UP000282423"/>
    </source>
</evidence>
<dbReference type="Gene3D" id="3.40.50.2000">
    <property type="entry name" value="Glycogen Phosphorylase B"/>
    <property type="match status" value="1"/>
</dbReference>
<gene>
    <name evidence="1" type="ORF">D7322_00300</name>
</gene>
<name>A0A420W3H7_9SPHI</name>
<evidence type="ECO:0000313" key="1">
    <source>
        <dbReference type="EMBL" id="RKO73158.1"/>
    </source>
</evidence>
<organism evidence="1 2">
    <name type="scientific">Sphingobacterium puteale</name>
    <dbReference type="NCBI Taxonomy" id="2420510"/>
    <lineage>
        <taxon>Bacteria</taxon>
        <taxon>Pseudomonadati</taxon>
        <taxon>Bacteroidota</taxon>
        <taxon>Sphingobacteriia</taxon>
        <taxon>Sphingobacteriales</taxon>
        <taxon>Sphingobacteriaceae</taxon>
        <taxon>Sphingobacterium</taxon>
    </lineage>
</organism>
<proteinExistence type="predicted"/>
<keyword evidence="2" id="KW-1185">Reference proteome</keyword>
<evidence type="ECO:0008006" key="3">
    <source>
        <dbReference type="Google" id="ProtNLM"/>
    </source>
</evidence>
<sequence length="342" mass="40648">MKICIISFDYWNYDHHIVKKLQEKGIDASHINMGSYRYKSFGERAFNAISKIFLNRNIKHVKRQQYVLETLAKLGPQDKILVLNPHTLDYKTIKKIKSYTPHLISYLYDNLERFPVEDKLDLFDKIYSFEDKDVKKYGFEKITNYNYLSDQPLQCDTIENDLFYITSYDKRRIKLLRKLASRLATMKIKSKIIVVGKQVWKEKLRNFILKPSGYKLIEFKDKPLDGKIVLEEYKKSKVIIDLMRDGQEGLSFRIFEAMAFEKKIITDNVSIQTYDFYNSQNFLIINYDLSNIEDHFFNISYQKIPKSLYQKYSLNHWVNHVFGISSTHDYPKIVCPPLNISN</sequence>
<reference evidence="1 2" key="1">
    <citation type="submission" date="2018-10" db="EMBL/GenBank/DDBJ databases">
        <title>Sphingobacterium sp. M05W1-28.</title>
        <authorList>
            <person name="Cai H."/>
        </authorList>
    </citation>
    <scope>NUCLEOTIDE SEQUENCE [LARGE SCALE GENOMIC DNA]</scope>
    <source>
        <strain evidence="1 2">M05W1-28</strain>
    </source>
</reference>
<comment type="caution">
    <text evidence="1">The sequence shown here is derived from an EMBL/GenBank/DDBJ whole genome shotgun (WGS) entry which is preliminary data.</text>
</comment>
<dbReference type="SUPFAM" id="SSF53756">
    <property type="entry name" value="UDP-Glycosyltransferase/glycogen phosphorylase"/>
    <property type="match status" value="1"/>
</dbReference>
<accession>A0A420W3H7</accession>